<proteinExistence type="predicted"/>
<dbReference type="Proteomes" id="UP000195570">
    <property type="component" value="Unassembled WGS sequence"/>
</dbReference>
<feature type="domain" description="LysM" evidence="2">
    <location>
        <begin position="854"/>
        <end position="911"/>
    </location>
</feature>
<dbReference type="VEuPathDB" id="TriTrypDB:TEOVI_000680900"/>
<evidence type="ECO:0000256" key="1">
    <source>
        <dbReference type="SAM" id="MobiDB-lite"/>
    </source>
</evidence>
<name>A0A1G4I6U6_TRYEQ</name>
<protein>
    <submittedName>
        <fullName evidence="3">Vacuolar assembly protein vps41, putative</fullName>
    </submittedName>
</protein>
<feature type="compositionally biased region" description="Acidic residues" evidence="1">
    <location>
        <begin position="46"/>
        <end position="70"/>
    </location>
</feature>
<dbReference type="GO" id="GO:0009267">
    <property type="term" value="P:cellular response to starvation"/>
    <property type="evidence" value="ECO:0007669"/>
    <property type="project" value="TreeGrafter"/>
</dbReference>
<accession>A0A1G4I6U6</accession>
<dbReference type="PANTHER" id="PTHR12616">
    <property type="entry name" value="VACUOLAR PROTEIN SORTING VPS41"/>
    <property type="match status" value="1"/>
</dbReference>
<dbReference type="Pfam" id="PF01476">
    <property type="entry name" value="LysM"/>
    <property type="match status" value="1"/>
</dbReference>
<dbReference type="AlphaFoldDB" id="A0A1G4I6U6"/>
<sequence length="1092" mass="122028">MSIARLEPSVNDETQRGNLAREEEDEEVQQEGSEREVPYSHVSDGTDNEDYTGDVTGGEESDYEEGSEVEQENLLSFSAFPLEAIGGQHVMVITAFRRFVAVGTSRGDVVLLEATSGVVFRLLHAHTNPISDITCDTSEKYIGSSDMSGLVTIHNLTGGTESYRKDFGRSIKSLSIHPFYGRRDERPAVVSSSDDVMLITKTMFLGRNVSVIHQKHGKVFCVKWCGADIIAWASETGVVLYSYSGKEVLQSIPRPENSLHLELYNCSLIWEPPRTLTCGWGNWIQEVVLRVSGRESGSRNQRVIVHPPVLTDTLRDPFRVCGMAAFGADRYAVLAATVEQEGCVGELGVRIVDRATFDPVYCARIATSHKHTLQFCLAFTQASCESAFEAPKLTMNNTPQHDPALPTKGSMYFVGCGDVIIRAAPADEDDHVQYLLGVGQVPEAYEYAQKYALTRYDLKGIGWRMLQHLLAVGKHEEAAFHLPRIIQYDCTEWETWIVKFDQRGLSHLLADVVPTKLPGNGSQSGCARETGNPSERIGEEYYELLLQRCLEKDVARFRKAVRRLSGLYKLEVICRAAEVRYNDWRLQVHRGSNVPEEEMRDLGDAYGMLLKLNGQYNEALQVLSRVAHSNELFELVQERHLFSEALELLPELFATNEGKTLELLLTPAPISSSTTTSSNAPATLTEDENDIDDHCLGPPLLFPPASVVQRLEFAHRGYLWSYLKALKMHDKAAYKEILRVYVQLVATLFIENEPSGMLQFLRENYSMLPKLKEIYALCKKEQMLDEMVFLLLRMGKEEEGLYVIVHEMKNMRKAVQFVADVPNKEDQTSLYKKLIHMVLEANAGFPSRNGQKYIEHEMKADETLSSIARRYGVDESDLRAANPVLDAEGGGGCSANVSDLGDLVTQRRTCIVPLDLTKELIEAVVNMSVAHLVTLDPSLIIELLPDEEPMPHVGNCLATVARSKANSVALMEAVVCVATSDLLTCFESFYKRELSCIRVTHDGAVCPLCRRPTSEGVVVFRCLHAHHLRCVVNYFSGDNTLFDSLSNDEVERILKDPDGFINSTQWSGPISCCFCNQLTRVAELVEVEMQSA</sequence>
<dbReference type="InterPro" id="IPR036322">
    <property type="entry name" value="WD40_repeat_dom_sf"/>
</dbReference>
<dbReference type="Pfam" id="PF23556">
    <property type="entry name" value="TPR_Vps41"/>
    <property type="match status" value="2"/>
</dbReference>
<dbReference type="Pfam" id="PF23411">
    <property type="entry name" value="Beta-prop_Vps41"/>
    <property type="match status" value="1"/>
</dbReference>
<dbReference type="Gene3D" id="2.130.10.10">
    <property type="entry name" value="YVTN repeat-like/Quinoprotein amine dehydrogenase"/>
    <property type="match status" value="1"/>
</dbReference>
<feature type="region of interest" description="Disordered" evidence="1">
    <location>
        <begin position="1"/>
        <end position="70"/>
    </location>
</feature>
<organism evidence="3 4">
    <name type="scientific">Trypanosoma equiperdum</name>
    <dbReference type="NCBI Taxonomy" id="5694"/>
    <lineage>
        <taxon>Eukaryota</taxon>
        <taxon>Discoba</taxon>
        <taxon>Euglenozoa</taxon>
        <taxon>Kinetoplastea</taxon>
        <taxon>Metakinetoplastina</taxon>
        <taxon>Trypanosomatida</taxon>
        <taxon>Trypanosomatidae</taxon>
        <taxon>Trypanosoma</taxon>
    </lineage>
</organism>
<dbReference type="RefSeq" id="XP_067078969.1">
    <property type="nucleotide sequence ID" value="XM_067222868.1"/>
</dbReference>
<evidence type="ECO:0000313" key="3">
    <source>
        <dbReference type="EMBL" id="SCU67688.1"/>
    </source>
</evidence>
<dbReference type="InterPro" id="IPR036779">
    <property type="entry name" value="LysM_dom_sf"/>
</dbReference>
<keyword evidence="4" id="KW-1185">Reference proteome</keyword>
<dbReference type="SUPFAM" id="SSF50978">
    <property type="entry name" value="WD40 repeat-like"/>
    <property type="match status" value="1"/>
</dbReference>
<dbReference type="GeneID" id="92380743"/>
<dbReference type="PANTHER" id="PTHR12616:SF1">
    <property type="entry name" value="VACUOLAR PROTEIN SORTING-ASSOCIATED PROTEIN 41 HOMOLOG"/>
    <property type="match status" value="1"/>
</dbReference>
<dbReference type="EMBL" id="CZPT02000790">
    <property type="protein sequence ID" value="SCU67688.1"/>
    <property type="molecule type" value="Genomic_DNA"/>
</dbReference>
<dbReference type="GO" id="GO:0030897">
    <property type="term" value="C:HOPS complex"/>
    <property type="evidence" value="ECO:0007669"/>
    <property type="project" value="TreeGrafter"/>
</dbReference>
<evidence type="ECO:0000313" key="4">
    <source>
        <dbReference type="Proteomes" id="UP000195570"/>
    </source>
</evidence>
<dbReference type="GO" id="GO:0016236">
    <property type="term" value="P:macroautophagy"/>
    <property type="evidence" value="ECO:0007669"/>
    <property type="project" value="TreeGrafter"/>
</dbReference>
<dbReference type="Gene3D" id="3.10.350.10">
    <property type="entry name" value="LysM domain"/>
    <property type="match status" value="1"/>
</dbReference>
<dbReference type="InterPro" id="IPR018392">
    <property type="entry name" value="LysM"/>
</dbReference>
<dbReference type="GO" id="GO:0006623">
    <property type="term" value="P:protein targeting to vacuole"/>
    <property type="evidence" value="ECO:0007669"/>
    <property type="project" value="InterPro"/>
</dbReference>
<dbReference type="CDD" id="cd00118">
    <property type="entry name" value="LysM"/>
    <property type="match status" value="1"/>
</dbReference>
<dbReference type="InterPro" id="IPR045111">
    <property type="entry name" value="Vps41/Vps8"/>
</dbReference>
<dbReference type="InterPro" id="IPR057780">
    <property type="entry name" value="Beta-prop_Vps41"/>
</dbReference>
<dbReference type="PROSITE" id="PS51782">
    <property type="entry name" value="LYSM"/>
    <property type="match status" value="1"/>
</dbReference>
<evidence type="ECO:0000259" key="2">
    <source>
        <dbReference type="PROSITE" id="PS51782"/>
    </source>
</evidence>
<dbReference type="GO" id="GO:0005770">
    <property type="term" value="C:late endosome"/>
    <property type="evidence" value="ECO:0007669"/>
    <property type="project" value="TreeGrafter"/>
</dbReference>
<dbReference type="GO" id="GO:0034058">
    <property type="term" value="P:endosomal vesicle fusion"/>
    <property type="evidence" value="ECO:0007669"/>
    <property type="project" value="TreeGrafter"/>
</dbReference>
<dbReference type="InterPro" id="IPR015943">
    <property type="entry name" value="WD40/YVTN_repeat-like_dom_sf"/>
</dbReference>
<reference evidence="3" key="1">
    <citation type="submission" date="2016-09" db="EMBL/GenBank/DDBJ databases">
        <authorList>
            <person name="Hebert L."/>
            <person name="Moumen B."/>
        </authorList>
    </citation>
    <scope>NUCLEOTIDE SEQUENCE [LARGE SCALE GENOMIC DNA]</scope>
    <source>
        <strain evidence="3">OVI</strain>
    </source>
</reference>
<comment type="caution">
    <text evidence="3">The sequence shown here is derived from an EMBL/GenBank/DDBJ whole genome shotgun (WGS) entry which is preliminary data.</text>
</comment>
<gene>
    <name evidence="3" type="ORF">TEOVI_000680900</name>
</gene>